<feature type="region of interest" description="Disordered" evidence="1">
    <location>
        <begin position="1"/>
        <end position="28"/>
    </location>
</feature>
<dbReference type="KEGG" id="aprc:113862416"/>
<feature type="compositionally biased region" description="Basic residues" evidence="1">
    <location>
        <begin position="18"/>
        <end position="28"/>
    </location>
</feature>
<organism evidence="2 3">
    <name type="scientific">Abrus precatorius</name>
    <name type="common">Indian licorice</name>
    <name type="synonym">Glycine abrus</name>
    <dbReference type="NCBI Taxonomy" id="3816"/>
    <lineage>
        <taxon>Eukaryota</taxon>
        <taxon>Viridiplantae</taxon>
        <taxon>Streptophyta</taxon>
        <taxon>Embryophyta</taxon>
        <taxon>Tracheophyta</taxon>
        <taxon>Spermatophyta</taxon>
        <taxon>Magnoliopsida</taxon>
        <taxon>eudicotyledons</taxon>
        <taxon>Gunneridae</taxon>
        <taxon>Pentapetalae</taxon>
        <taxon>rosids</taxon>
        <taxon>fabids</taxon>
        <taxon>Fabales</taxon>
        <taxon>Fabaceae</taxon>
        <taxon>Papilionoideae</taxon>
        <taxon>50 kb inversion clade</taxon>
        <taxon>NPAAA clade</taxon>
        <taxon>indigoferoid/millettioid clade</taxon>
        <taxon>Abreae</taxon>
        <taxon>Abrus</taxon>
    </lineage>
</organism>
<evidence type="ECO:0000256" key="1">
    <source>
        <dbReference type="SAM" id="MobiDB-lite"/>
    </source>
</evidence>
<dbReference type="AlphaFoldDB" id="A0A8B8L986"/>
<sequence>MQHPTESQSYLKNLPTQKTKKNKRRKIEKKSGKSTWVCYGGKVREEQICGIQYNICAVSDLRWDISLGLWFGRATTKCTKKEEANLWLQVQNPAEVVSCPIHGFKGMNPSMVFGLCEISESISYMPYNKSLAHLPTILFQ</sequence>
<name>A0A8B8L986_ABRPR</name>
<proteinExistence type="predicted"/>
<evidence type="ECO:0000313" key="2">
    <source>
        <dbReference type="Proteomes" id="UP000694853"/>
    </source>
</evidence>
<gene>
    <name evidence="3" type="primary">LOC113862416</name>
</gene>
<reference evidence="2" key="1">
    <citation type="journal article" date="2019" name="Toxins">
        <title>Detection of Abrin-Like and Prepropulchellin-Like Toxin Genes and Transcripts Using Whole Genome Sequencing and Full-Length Transcript Sequencing of Abrus precatorius.</title>
        <authorList>
            <person name="Hovde B.T."/>
            <person name="Daligault H.E."/>
            <person name="Hanschen E.R."/>
            <person name="Kunde Y.A."/>
            <person name="Johnson M.B."/>
            <person name="Starkenburg S.R."/>
            <person name="Johnson S.L."/>
        </authorList>
    </citation>
    <scope>NUCLEOTIDE SEQUENCE [LARGE SCALE GENOMIC DNA]</scope>
</reference>
<protein>
    <submittedName>
        <fullName evidence="3">Uncharacterized protein LOC113862416</fullName>
    </submittedName>
</protein>
<dbReference type="RefSeq" id="XP_027351304.1">
    <property type="nucleotide sequence ID" value="XM_027495503.1"/>
</dbReference>
<accession>A0A8B8L986</accession>
<keyword evidence="2" id="KW-1185">Reference proteome</keyword>
<reference evidence="3" key="2">
    <citation type="submission" date="2025-08" db="UniProtKB">
        <authorList>
            <consortium name="RefSeq"/>
        </authorList>
    </citation>
    <scope>IDENTIFICATION</scope>
    <source>
        <tissue evidence="3">Young leaves</tissue>
    </source>
</reference>
<dbReference type="GeneID" id="113862416"/>
<evidence type="ECO:0000313" key="3">
    <source>
        <dbReference type="RefSeq" id="XP_027351304.1"/>
    </source>
</evidence>
<feature type="compositionally biased region" description="Polar residues" evidence="1">
    <location>
        <begin position="1"/>
        <end position="17"/>
    </location>
</feature>
<dbReference type="Proteomes" id="UP000694853">
    <property type="component" value="Unplaced"/>
</dbReference>